<evidence type="ECO:0000256" key="1">
    <source>
        <dbReference type="SAM" id="Coils"/>
    </source>
</evidence>
<proteinExistence type="predicted"/>
<dbReference type="Proteomes" id="UP001437256">
    <property type="component" value="Unassembled WGS sequence"/>
</dbReference>
<keyword evidence="4" id="KW-1185">Reference proteome</keyword>
<feature type="coiled-coil region" evidence="1">
    <location>
        <begin position="16"/>
        <end position="57"/>
    </location>
</feature>
<organism evidence="3 4">
    <name type="scientific">Marasmius tenuissimus</name>
    <dbReference type="NCBI Taxonomy" id="585030"/>
    <lineage>
        <taxon>Eukaryota</taxon>
        <taxon>Fungi</taxon>
        <taxon>Dikarya</taxon>
        <taxon>Basidiomycota</taxon>
        <taxon>Agaricomycotina</taxon>
        <taxon>Agaricomycetes</taxon>
        <taxon>Agaricomycetidae</taxon>
        <taxon>Agaricales</taxon>
        <taxon>Marasmiineae</taxon>
        <taxon>Marasmiaceae</taxon>
        <taxon>Marasmius</taxon>
    </lineage>
</organism>
<gene>
    <name evidence="3" type="primary">RBT1_1</name>
    <name evidence="3" type="ORF">AAF712_008659</name>
</gene>
<accession>A0ABR2ZU38</accession>
<feature type="coiled-coil region" evidence="1">
    <location>
        <begin position="91"/>
        <end position="147"/>
    </location>
</feature>
<sequence>MFKRSGEELPFKKVRLMYTRGEVQELEEKLKSCQDRAKQLQEQVQILKERHEQYEIHGMNHHVRGECHLWTLSKSRVDEEHRIRRISELAIKEIKDECEREKDMLMNAESEAKLHYEEMASNYFRDLQATRDELKSAEHIIEEYVCRSGVDLRDQSQWTLPQNAHLPLQDTAETSKGDREPNNPQGSQQNVDTSDGSGTGLANDALKVTGDIAPVRGPVDAHAGVDERDINSNTAVSCSCTQASHNPSIQGPDDPDKSGRSNDIPILSRQRDIVRAVDLECGEPRKADDVQAPQDTNKMRNVTALDPRVKERHEAEAKSSESTQASVERDGQSNTPRAAPYAESQTRKVVDGESQVTEIRQSTLIRQGTSSMSLLAPRETITIRGISITSSLQQPAWLESAVHYLLADADERIVAFVRIWAPAESRAKATANGLAHITGTLARFRNGDVSKRFAGKLDPEIDQAFAESFPSEIQKTWLKLQPSWRGQPVNKRLPPIPENRGAWTSLNKWGKNGWVLLLVSLKWWYTSIDKLDTNEQEEGRKDWQLVVEEMKETFKHVADIAA</sequence>
<feature type="compositionally biased region" description="Polar residues" evidence="2">
    <location>
        <begin position="320"/>
        <end position="336"/>
    </location>
</feature>
<feature type="region of interest" description="Disordered" evidence="2">
    <location>
        <begin position="284"/>
        <end position="354"/>
    </location>
</feature>
<keyword evidence="1" id="KW-0175">Coiled coil</keyword>
<feature type="compositionally biased region" description="Polar residues" evidence="2">
    <location>
        <begin position="240"/>
        <end position="249"/>
    </location>
</feature>
<reference evidence="3 4" key="1">
    <citation type="submission" date="2024-05" db="EMBL/GenBank/DDBJ databases">
        <title>A draft genome resource for the thread blight pathogen Marasmius tenuissimus strain MS-2.</title>
        <authorList>
            <person name="Yulfo-Soto G.E."/>
            <person name="Baruah I.K."/>
            <person name="Amoako-Attah I."/>
            <person name="Bukari Y."/>
            <person name="Meinhardt L.W."/>
            <person name="Bailey B.A."/>
            <person name="Cohen S.P."/>
        </authorList>
    </citation>
    <scope>NUCLEOTIDE SEQUENCE [LARGE SCALE GENOMIC DNA]</scope>
    <source>
        <strain evidence="3 4">MS-2</strain>
    </source>
</reference>
<dbReference type="EMBL" id="JBBXMP010000063">
    <property type="protein sequence ID" value="KAL0064359.1"/>
    <property type="molecule type" value="Genomic_DNA"/>
</dbReference>
<feature type="region of interest" description="Disordered" evidence="2">
    <location>
        <begin position="161"/>
        <end position="204"/>
    </location>
</feature>
<protein>
    <submittedName>
        <fullName evidence="3">SERTA domain-containing protein 3</fullName>
    </submittedName>
</protein>
<comment type="caution">
    <text evidence="3">The sequence shown here is derived from an EMBL/GenBank/DDBJ whole genome shotgun (WGS) entry which is preliminary data.</text>
</comment>
<evidence type="ECO:0000256" key="2">
    <source>
        <dbReference type="SAM" id="MobiDB-lite"/>
    </source>
</evidence>
<feature type="region of interest" description="Disordered" evidence="2">
    <location>
        <begin position="240"/>
        <end position="269"/>
    </location>
</feature>
<feature type="compositionally biased region" description="Polar residues" evidence="2">
    <location>
        <begin position="182"/>
        <end position="196"/>
    </location>
</feature>
<evidence type="ECO:0000313" key="4">
    <source>
        <dbReference type="Proteomes" id="UP001437256"/>
    </source>
</evidence>
<evidence type="ECO:0000313" key="3">
    <source>
        <dbReference type="EMBL" id="KAL0064359.1"/>
    </source>
</evidence>
<name>A0ABR2ZU38_9AGAR</name>
<feature type="compositionally biased region" description="Basic and acidic residues" evidence="2">
    <location>
        <begin position="307"/>
        <end position="319"/>
    </location>
</feature>